<feature type="transmembrane region" description="Helical" evidence="6">
    <location>
        <begin position="72"/>
        <end position="92"/>
    </location>
</feature>
<dbReference type="PANTHER" id="PTHR12050">
    <property type="entry name" value="LEPTIN RECEPTOR-RELATED"/>
    <property type="match status" value="1"/>
</dbReference>
<proteinExistence type="inferred from homology"/>
<organism evidence="7">
    <name type="scientific">Cacopsylla melanoneura</name>
    <dbReference type="NCBI Taxonomy" id="428564"/>
    <lineage>
        <taxon>Eukaryota</taxon>
        <taxon>Metazoa</taxon>
        <taxon>Ecdysozoa</taxon>
        <taxon>Arthropoda</taxon>
        <taxon>Hexapoda</taxon>
        <taxon>Insecta</taxon>
        <taxon>Pterygota</taxon>
        <taxon>Neoptera</taxon>
        <taxon>Paraneoptera</taxon>
        <taxon>Hemiptera</taxon>
        <taxon>Sternorrhyncha</taxon>
        <taxon>Psylloidea</taxon>
        <taxon>Psyllidae</taxon>
        <taxon>Psyllinae</taxon>
        <taxon>Cacopsylla</taxon>
    </lineage>
</organism>
<dbReference type="EMBL" id="HBUF01652879">
    <property type="protein sequence ID" value="CAG6787255.1"/>
    <property type="molecule type" value="Transcribed_RNA"/>
</dbReference>
<dbReference type="EMBL" id="HBUF01652880">
    <property type="protein sequence ID" value="CAG6787256.1"/>
    <property type="molecule type" value="Transcribed_RNA"/>
</dbReference>
<feature type="transmembrane region" description="Helical" evidence="6">
    <location>
        <begin position="6"/>
        <end position="27"/>
    </location>
</feature>
<evidence type="ECO:0000256" key="2">
    <source>
        <dbReference type="ARBA" id="ARBA00005645"/>
    </source>
</evidence>
<dbReference type="GO" id="GO:0016020">
    <property type="term" value="C:membrane"/>
    <property type="evidence" value="ECO:0007669"/>
    <property type="project" value="UniProtKB-SubCell"/>
</dbReference>
<keyword evidence="4 6" id="KW-1133">Transmembrane helix</keyword>
<name>A0A8D9BR35_9HEMI</name>
<evidence type="ECO:0000256" key="6">
    <source>
        <dbReference type="SAM" id="Phobius"/>
    </source>
</evidence>
<protein>
    <submittedName>
        <fullName evidence="7">Leptin receptor overlapping transcript-like 1</fullName>
    </submittedName>
</protein>
<dbReference type="PROSITE" id="PS51257">
    <property type="entry name" value="PROKAR_LIPOPROTEIN"/>
    <property type="match status" value="1"/>
</dbReference>
<dbReference type="InterPro" id="IPR007262">
    <property type="entry name" value="Vps55/LEPROT"/>
</dbReference>
<keyword evidence="3 6" id="KW-0812">Transmembrane</keyword>
<keyword evidence="5 6" id="KW-0472">Membrane</keyword>
<evidence type="ECO:0000256" key="4">
    <source>
        <dbReference type="ARBA" id="ARBA00022989"/>
    </source>
</evidence>
<sequence>MAGMRALVGLAFAGSIGMTLLIIACVMPHNFKSWYPMLVIFFYILAPLPTMLWKRYQDTTGSTDTNSRDLAIFFTMGIVVSSFALPIVMTRAPIDFPLITTGSCYLTLAANLIMYATYVGFFITLYSEESDYSMCYCLLNFFV</sequence>
<reference evidence="7" key="1">
    <citation type="submission" date="2021-05" db="EMBL/GenBank/DDBJ databases">
        <authorList>
            <person name="Alioto T."/>
            <person name="Alioto T."/>
            <person name="Gomez Garrido J."/>
        </authorList>
    </citation>
    <scope>NUCLEOTIDE SEQUENCE</scope>
</reference>
<dbReference type="PANTHER" id="PTHR12050:SF0">
    <property type="entry name" value="RH04491P"/>
    <property type="match status" value="1"/>
</dbReference>
<keyword evidence="7" id="KW-0675">Receptor</keyword>
<evidence type="ECO:0000256" key="3">
    <source>
        <dbReference type="ARBA" id="ARBA00022692"/>
    </source>
</evidence>
<dbReference type="GO" id="GO:0005768">
    <property type="term" value="C:endosome"/>
    <property type="evidence" value="ECO:0007669"/>
    <property type="project" value="TreeGrafter"/>
</dbReference>
<evidence type="ECO:0000256" key="1">
    <source>
        <dbReference type="ARBA" id="ARBA00004141"/>
    </source>
</evidence>
<evidence type="ECO:0000313" key="7">
    <source>
        <dbReference type="EMBL" id="CAG6787255.1"/>
    </source>
</evidence>
<accession>A0A8D9BR35</accession>
<dbReference type="Pfam" id="PF04133">
    <property type="entry name" value="Vps55"/>
    <property type="match status" value="1"/>
</dbReference>
<dbReference type="GO" id="GO:0032511">
    <property type="term" value="P:late endosome to vacuole transport via multivesicular body sorting pathway"/>
    <property type="evidence" value="ECO:0007669"/>
    <property type="project" value="TreeGrafter"/>
</dbReference>
<comment type="similarity">
    <text evidence="2">Belongs to the OB-RGRP/VPS55 family.</text>
</comment>
<comment type="subcellular location">
    <subcellularLocation>
        <location evidence="1">Membrane</location>
        <topology evidence="1">Multi-pass membrane protein</topology>
    </subcellularLocation>
</comment>
<evidence type="ECO:0000256" key="5">
    <source>
        <dbReference type="ARBA" id="ARBA00023136"/>
    </source>
</evidence>
<feature type="transmembrane region" description="Helical" evidence="6">
    <location>
        <begin position="34"/>
        <end position="52"/>
    </location>
</feature>
<feature type="transmembrane region" description="Helical" evidence="6">
    <location>
        <begin position="104"/>
        <end position="126"/>
    </location>
</feature>
<dbReference type="AlphaFoldDB" id="A0A8D9BR35"/>